<organism evidence="2 3">
    <name type="scientific">Echinicola arenosa</name>
    <dbReference type="NCBI Taxonomy" id="2774144"/>
    <lineage>
        <taxon>Bacteria</taxon>
        <taxon>Pseudomonadati</taxon>
        <taxon>Bacteroidota</taxon>
        <taxon>Cytophagia</taxon>
        <taxon>Cytophagales</taxon>
        <taxon>Cyclobacteriaceae</taxon>
        <taxon>Echinicola</taxon>
    </lineage>
</organism>
<protein>
    <recommendedName>
        <fullName evidence="4">DUF3899 domain-containing protein</fullName>
    </recommendedName>
</protein>
<evidence type="ECO:0008006" key="4">
    <source>
        <dbReference type="Google" id="ProtNLM"/>
    </source>
</evidence>
<keyword evidence="1" id="KW-0812">Transmembrane</keyword>
<dbReference type="Proteomes" id="UP000647133">
    <property type="component" value="Unassembled WGS sequence"/>
</dbReference>
<comment type="caution">
    <text evidence="2">The sequence shown here is derived from an EMBL/GenBank/DDBJ whole genome shotgun (WGS) entry which is preliminary data.</text>
</comment>
<evidence type="ECO:0000313" key="3">
    <source>
        <dbReference type="Proteomes" id="UP000647133"/>
    </source>
</evidence>
<feature type="transmembrane region" description="Helical" evidence="1">
    <location>
        <begin position="20"/>
        <end position="37"/>
    </location>
</feature>
<proteinExistence type="predicted"/>
<reference evidence="2 3" key="1">
    <citation type="submission" date="2020-09" db="EMBL/GenBank/DDBJ databases">
        <title>Echinicola sp. CAU 1574 isolated from sand of Sido Beach.</title>
        <authorList>
            <person name="Kim W."/>
        </authorList>
    </citation>
    <scope>NUCLEOTIDE SEQUENCE [LARGE SCALE GENOMIC DNA]</scope>
    <source>
        <strain evidence="2 3">CAU 1574</strain>
    </source>
</reference>
<accession>A0ABR9ALC2</accession>
<sequence>MKDLFHFSKDAKPTGISTSIKFCALGVTVLSFLVTGYQLDTRYLLGAAFLCLLAWVLEVYLVEKSKRFHHKKNGQKGKKESTHSIQELSRRLLRRHVLSFTGCFYTSICLILIIVAIVT</sequence>
<feature type="transmembrane region" description="Helical" evidence="1">
    <location>
        <begin position="43"/>
        <end position="62"/>
    </location>
</feature>
<evidence type="ECO:0000256" key="1">
    <source>
        <dbReference type="SAM" id="Phobius"/>
    </source>
</evidence>
<keyword evidence="1" id="KW-1133">Transmembrane helix</keyword>
<gene>
    <name evidence="2" type="ORF">IFO69_10330</name>
</gene>
<evidence type="ECO:0000313" key="2">
    <source>
        <dbReference type="EMBL" id="MBD8489141.1"/>
    </source>
</evidence>
<keyword evidence="1" id="KW-0472">Membrane</keyword>
<keyword evidence="3" id="KW-1185">Reference proteome</keyword>
<dbReference type="RefSeq" id="WP_192010029.1">
    <property type="nucleotide sequence ID" value="NZ_JACYTQ010000003.1"/>
</dbReference>
<name>A0ABR9ALC2_9BACT</name>
<dbReference type="EMBL" id="JACYTQ010000003">
    <property type="protein sequence ID" value="MBD8489141.1"/>
    <property type="molecule type" value="Genomic_DNA"/>
</dbReference>
<feature type="transmembrane region" description="Helical" evidence="1">
    <location>
        <begin position="97"/>
        <end position="118"/>
    </location>
</feature>